<accession>A9DDD9</accession>
<evidence type="ECO:0000256" key="11">
    <source>
        <dbReference type="PROSITE-ProRule" id="PRU00169"/>
    </source>
</evidence>
<dbReference type="InterPro" id="IPR035965">
    <property type="entry name" value="PAS-like_dom_sf"/>
</dbReference>
<dbReference type="SMART" id="SM00387">
    <property type="entry name" value="HATPase_c"/>
    <property type="match status" value="1"/>
</dbReference>
<dbReference type="EC" id="2.7.13.3" evidence="2"/>
<evidence type="ECO:0000256" key="7">
    <source>
        <dbReference type="ARBA" id="ARBA00022840"/>
    </source>
</evidence>
<dbReference type="Pfam" id="PF12860">
    <property type="entry name" value="PAS_7"/>
    <property type="match status" value="3"/>
</dbReference>
<keyword evidence="5" id="KW-0547">Nucleotide-binding</keyword>
<dbReference type="FunFam" id="3.30.565.10:FF:000010">
    <property type="entry name" value="Sensor histidine kinase RcsC"/>
    <property type="match status" value="1"/>
</dbReference>
<dbReference type="EMBL" id="ABIA03000002">
    <property type="protein sequence ID" value="EDQ32052.1"/>
    <property type="molecule type" value="Genomic_DNA"/>
</dbReference>
<dbReference type="PANTHER" id="PTHR45339:SF1">
    <property type="entry name" value="HYBRID SIGNAL TRANSDUCTION HISTIDINE KINASE J"/>
    <property type="match status" value="1"/>
</dbReference>
<evidence type="ECO:0000256" key="2">
    <source>
        <dbReference type="ARBA" id="ARBA00012438"/>
    </source>
</evidence>
<dbReference type="Gene3D" id="3.40.50.2300">
    <property type="match status" value="2"/>
</dbReference>
<gene>
    <name evidence="17" type="ORF">HPDFL43_03044</name>
</gene>
<feature type="domain" description="PAC" evidence="16">
    <location>
        <begin position="436"/>
        <end position="487"/>
    </location>
</feature>
<name>A9DDD9_HOEPD</name>
<dbReference type="PROSITE" id="PS50112">
    <property type="entry name" value="PAS"/>
    <property type="match status" value="1"/>
</dbReference>
<dbReference type="SMART" id="SM00448">
    <property type="entry name" value="REC"/>
    <property type="match status" value="2"/>
</dbReference>
<dbReference type="SUPFAM" id="SSF55785">
    <property type="entry name" value="PYP-like sensor domain (PAS domain)"/>
    <property type="match status" value="3"/>
</dbReference>
<dbReference type="CDD" id="cd17546">
    <property type="entry name" value="REC_hyHK_CKI1_RcsC-like"/>
    <property type="match status" value="2"/>
</dbReference>
<feature type="domain" description="Response regulatory" evidence="14">
    <location>
        <begin position="1014"/>
        <end position="1135"/>
    </location>
</feature>
<evidence type="ECO:0000256" key="10">
    <source>
        <dbReference type="ARBA" id="ARBA00068150"/>
    </source>
</evidence>
<proteinExistence type="predicted"/>
<dbReference type="CDD" id="cd00130">
    <property type="entry name" value="PAS"/>
    <property type="match status" value="1"/>
</dbReference>
<keyword evidence="8" id="KW-0902">Two-component regulatory system</keyword>
<reference evidence="17 18" key="2">
    <citation type="submission" date="2012-06" db="EMBL/GenBank/DDBJ databases">
        <authorList>
            <person name="Fiebig A."/>
        </authorList>
    </citation>
    <scope>NUCLEOTIDE SEQUENCE [LARGE SCALE GENOMIC DNA]</scope>
    <source>
        <strain evidence="17 18">DFL-43</strain>
    </source>
</reference>
<evidence type="ECO:0000313" key="18">
    <source>
        <dbReference type="Proteomes" id="UP000004291"/>
    </source>
</evidence>
<dbReference type="FunFam" id="1.10.287.130:FF:000002">
    <property type="entry name" value="Two-component osmosensing histidine kinase"/>
    <property type="match status" value="1"/>
</dbReference>
<dbReference type="Gene3D" id="3.30.450.20">
    <property type="entry name" value="PAS domain"/>
    <property type="match status" value="5"/>
</dbReference>
<keyword evidence="7" id="KW-0067">ATP-binding</keyword>
<dbReference type="InterPro" id="IPR001789">
    <property type="entry name" value="Sig_transdc_resp-reg_receiver"/>
</dbReference>
<dbReference type="PROSITE" id="PS50110">
    <property type="entry name" value="RESPONSE_REGULATORY"/>
    <property type="match status" value="2"/>
</dbReference>
<evidence type="ECO:0000256" key="5">
    <source>
        <dbReference type="ARBA" id="ARBA00022741"/>
    </source>
</evidence>
<dbReference type="CDD" id="cd16922">
    <property type="entry name" value="HATPase_EvgS-ArcB-TorS-like"/>
    <property type="match status" value="1"/>
</dbReference>
<dbReference type="InterPro" id="IPR000700">
    <property type="entry name" value="PAS-assoc_C"/>
</dbReference>
<dbReference type="GO" id="GO:0000155">
    <property type="term" value="F:phosphorelay sensor kinase activity"/>
    <property type="evidence" value="ECO:0007669"/>
    <property type="project" value="InterPro"/>
</dbReference>
<comment type="subunit">
    <text evidence="9">At low DSF concentrations, interacts with RpfF.</text>
</comment>
<evidence type="ECO:0000256" key="8">
    <source>
        <dbReference type="ARBA" id="ARBA00023012"/>
    </source>
</evidence>
<feature type="domain" description="Histidine kinase" evidence="13">
    <location>
        <begin position="775"/>
        <end position="996"/>
    </location>
</feature>
<sequence length="1337" mass="147655">MGRIDGDDMLNRAYERVACDSNPAFIKDSELRYIAVNAAYAEMWDCEAETLIGQKSHECFDSVEQNDRDEKERRSLVFGKDQVALFAHPLKDVRYRIRVQRQRQEDGKTFIVGHFEPIAGVRFETGRSADPAAAHEAQATSQRDLAQRGHHDLLLAAIEAAAVPMLVVDADDQVIAASKHSKTATGPWLETLLPGGGKMRHVAQEPAHVTAAAEPLQARPQPPVGVEQSNNESDLLAPVRDIFDAMDVGIVIYDANDVLIYVNPAMDALTAPDYRLEVGTALPDLLQKTCHIKESEDPVARAAWIENRLSVHRQFGSATVERLTNGRWLRLTNRQLDNGCTLGLRIDVTELKQREALLETHAAQNELFRAILDEMPVSSFVKDEDLRYVYVNRAHRKLTGLTPEDMLGKDDFRIFGDQGQALRDVDTSVMSGNGLVECEIELNATDGRPLQLIDRKVPFTDPSGQRFLLGTTIDVSERKRREEEVFEARRLAEIHRDDLESILETMHMGVIVLDKNLDVKLINSAFYRIWNVDQDRDLTNASFKEVIELNRYNNIYDVPDNDFDKYIETRLSEISGGFAAPREFSRADGKTLIYSVRSLSEGKRMVTYFDVTELKQREHERDLARAEGERANEILRDAASAMAQGLLVVENNRIQFSNKAFCEILDLPQELVKPGELADRYLDYCEARGDFGEGEKASESREKIRRTIENGKPYAVERKSAKNRWLKVDAKVGSSNAIIATFSDITATKQREAELHDLLGKAETADRAKSEFLANMSHEIRTPMNGVLGMAELLSRTELDTRQRTFADIIVKSGTALLTIINDILDFSKIDAGQLTLESQPFDLREAIEDVATLISSRAAEKDIELIVRIDPALPDCLVGDVGRIRQVMTNLVGNAIKFTETGHVLIEVTGSPASEGSVDLTLRVHDTGIGIPPEKLDAVFDKFSQVDTSSTRRHEGTGLGLAITSRLVALMDGTISAESTPGEGSVFCVKITMPVEKRTETVRIAPVDVSGARVLVIDDNAVNREILIEQLSAWEFDACAAVSGEEGLSVLKAASDYNVDVNAVILDYQMPEQDGAMVARAIRKNYSAEALPIIMLTSMDVKASEPDIQTEIVQATLMKPVRSSELLEKLTKVLQVAAQPKPAAALPQSPADTVQDHDAAVMGAVAETGPADDAWSAKAQDLPSVSDQSAPAQQSDAERASGRLEIMVAEDNEVNQIVFTQILEDLGVKYQIVDNGGSAVELWKMANPALILMDVSMPVMNGHQATEAIRKAEAADPALGHTPVIGVTAHALTGDMEKCLQAGMDDYLSKPISPEKLAEKIREWLPAEIADRMNQI</sequence>
<dbReference type="InterPro" id="IPR003594">
    <property type="entry name" value="HATPase_dom"/>
</dbReference>
<dbReference type="GO" id="GO:0005524">
    <property type="term" value="F:ATP binding"/>
    <property type="evidence" value="ECO:0007669"/>
    <property type="project" value="UniProtKB-KW"/>
</dbReference>
<dbReference type="STRING" id="411684.HPDFL43_03044"/>
<dbReference type="RefSeq" id="WP_007196400.1">
    <property type="nucleotide sequence ID" value="NZ_CM002917.1"/>
</dbReference>
<dbReference type="PROSITE" id="PS50109">
    <property type="entry name" value="HIS_KIN"/>
    <property type="match status" value="1"/>
</dbReference>
<dbReference type="CDD" id="cd00082">
    <property type="entry name" value="HisKA"/>
    <property type="match status" value="1"/>
</dbReference>
<keyword evidence="3 11" id="KW-0597">Phosphoprotein</keyword>
<dbReference type="Gene3D" id="1.10.287.130">
    <property type="match status" value="1"/>
</dbReference>
<comment type="catalytic activity">
    <reaction evidence="1">
        <text>ATP + protein L-histidine = ADP + protein N-phospho-L-histidine.</text>
        <dbReference type="EC" id="2.7.13.3"/>
    </reaction>
</comment>
<dbReference type="SMART" id="SM00091">
    <property type="entry name" value="PAS"/>
    <property type="match status" value="6"/>
</dbReference>
<dbReference type="eggNOG" id="COG2205">
    <property type="taxonomic scope" value="Bacteria"/>
</dbReference>
<comment type="caution">
    <text evidence="17">The sequence shown here is derived from an EMBL/GenBank/DDBJ whole genome shotgun (WGS) entry which is preliminary data.</text>
</comment>
<dbReference type="InterPro" id="IPR036097">
    <property type="entry name" value="HisK_dim/P_sf"/>
</dbReference>
<dbReference type="InterPro" id="IPR004358">
    <property type="entry name" value="Sig_transdc_His_kin-like_C"/>
</dbReference>
<evidence type="ECO:0000259" key="16">
    <source>
        <dbReference type="PROSITE" id="PS50113"/>
    </source>
</evidence>
<dbReference type="InterPro" id="IPR013656">
    <property type="entry name" value="PAS_4"/>
</dbReference>
<feature type="modified residue" description="4-aspartylphosphate" evidence="11">
    <location>
        <position position="1255"/>
    </location>
</feature>
<keyword evidence="6" id="KW-0418">Kinase</keyword>
<dbReference type="eggNOG" id="COG0642">
    <property type="taxonomic scope" value="Bacteria"/>
</dbReference>
<dbReference type="SUPFAM" id="SSF52172">
    <property type="entry name" value="CheY-like"/>
    <property type="match status" value="2"/>
</dbReference>
<dbReference type="InterPro" id="IPR005467">
    <property type="entry name" value="His_kinase_dom"/>
</dbReference>
<dbReference type="InterPro" id="IPR003661">
    <property type="entry name" value="HisK_dim/P_dom"/>
</dbReference>
<dbReference type="SMART" id="SM00388">
    <property type="entry name" value="HisKA"/>
    <property type="match status" value="1"/>
</dbReference>
<feature type="domain" description="Response regulatory" evidence="14">
    <location>
        <begin position="1206"/>
        <end position="1326"/>
    </location>
</feature>
<feature type="domain" description="PAS" evidence="15">
    <location>
        <begin position="364"/>
        <end position="409"/>
    </location>
</feature>
<dbReference type="SUPFAM" id="SSF55874">
    <property type="entry name" value="ATPase domain of HSP90 chaperone/DNA topoisomerase II/histidine kinase"/>
    <property type="match status" value="1"/>
</dbReference>
<dbReference type="InterPro" id="IPR011006">
    <property type="entry name" value="CheY-like_superfamily"/>
</dbReference>
<evidence type="ECO:0000256" key="6">
    <source>
        <dbReference type="ARBA" id="ARBA00022777"/>
    </source>
</evidence>
<evidence type="ECO:0000259" key="14">
    <source>
        <dbReference type="PROSITE" id="PS50110"/>
    </source>
</evidence>
<dbReference type="NCBIfam" id="TIGR00229">
    <property type="entry name" value="sensory_box"/>
    <property type="match status" value="1"/>
</dbReference>
<dbReference type="PANTHER" id="PTHR45339">
    <property type="entry name" value="HYBRID SIGNAL TRANSDUCTION HISTIDINE KINASE J"/>
    <property type="match status" value="1"/>
</dbReference>
<keyword evidence="4" id="KW-0808">Transferase</keyword>
<dbReference type="Gene3D" id="3.30.565.10">
    <property type="entry name" value="Histidine kinase-like ATPase, C-terminal domain"/>
    <property type="match status" value="1"/>
</dbReference>
<evidence type="ECO:0000256" key="1">
    <source>
        <dbReference type="ARBA" id="ARBA00000085"/>
    </source>
</evidence>
<feature type="compositionally biased region" description="Polar residues" evidence="12">
    <location>
        <begin position="1184"/>
        <end position="1196"/>
    </location>
</feature>
<reference evidence="17 18" key="1">
    <citation type="submission" date="2007-10" db="EMBL/GenBank/DDBJ databases">
        <authorList>
            <person name="Wagner-Dobler I."/>
            <person name="Ferriera S."/>
            <person name="Johnson J."/>
            <person name="Kravitz S."/>
            <person name="Beeson K."/>
            <person name="Sutton G."/>
            <person name="Rogers Y.-H."/>
            <person name="Friedman R."/>
            <person name="Frazier M."/>
            <person name="Venter J.C."/>
        </authorList>
    </citation>
    <scope>NUCLEOTIDE SEQUENCE [LARGE SCALE GENOMIC DNA]</scope>
    <source>
        <strain evidence="17 18">DFL-43</strain>
    </source>
</reference>
<evidence type="ECO:0000256" key="4">
    <source>
        <dbReference type="ARBA" id="ARBA00022679"/>
    </source>
</evidence>
<dbReference type="SUPFAM" id="SSF47384">
    <property type="entry name" value="Homodimeric domain of signal transducing histidine kinase"/>
    <property type="match status" value="1"/>
</dbReference>
<feature type="modified residue" description="4-aspartylphosphate" evidence="11">
    <location>
        <position position="1068"/>
    </location>
</feature>
<dbReference type="PRINTS" id="PR00344">
    <property type="entry name" value="BCTRLSENSOR"/>
</dbReference>
<dbReference type="eggNOG" id="COG5002">
    <property type="taxonomic scope" value="Bacteria"/>
</dbReference>
<evidence type="ECO:0000256" key="9">
    <source>
        <dbReference type="ARBA" id="ARBA00064003"/>
    </source>
</evidence>
<evidence type="ECO:0000259" key="13">
    <source>
        <dbReference type="PROSITE" id="PS50109"/>
    </source>
</evidence>
<evidence type="ECO:0000259" key="15">
    <source>
        <dbReference type="PROSITE" id="PS50112"/>
    </source>
</evidence>
<dbReference type="InterPro" id="IPR000014">
    <property type="entry name" value="PAS"/>
</dbReference>
<dbReference type="InterPro" id="IPR036890">
    <property type="entry name" value="HATPase_C_sf"/>
</dbReference>
<dbReference type="HOGENOM" id="CLU_000445_12_2_5"/>
<dbReference type="Proteomes" id="UP000004291">
    <property type="component" value="Chromosome"/>
</dbReference>
<dbReference type="PROSITE" id="PS50113">
    <property type="entry name" value="PAC"/>
    <property type="match status" value="1"/>
</dbReference>
<evidence type="ECO:0000313" key="17">
    <source>
        <dbReference type="EMBL" id="EDQ32052.1"/>
    </source>
</evidence>
<dbReference type="Pfam" id="PF00512">
    <property type="entry name" value="HisKA"/>
    <property type="match status" value="1"/>
</dbReference>
<dbReference type="Pfam" id="PF02518">
    <property type="entry name" value="HATPase_c"/>
    <property type="match status" value="1"/>
</dbReference>
<evidence type="ECO:0000256" key="3">
    <source>
        <dbReference type="ARBA" id="ARBA00022553"/>
    </source>
</evidence>
<dbReference type="Pfam" id="PF08448">
    <property type="entry name" value="PAS_4"/>
    <property type="match status" value="1"/>
</dbReference>
<dbReference type="Pfam" id="PF00072">
    <property type="entry name" value="Response_reg"/>
    <property type="match status" value="2"/>
</dbReference>
<feature type="region of interest" description="Disordered" evidence="12">
    <location>
        <begin position="1171"/>
        <end position="1200"/>
    </location>
</feature>
<protein>
    <recommendedName>
        <fullName evidence="10">Sensory/regulatory protein RpfC</fullName>
        <ecNumber evidence="2">2.7.13.3</ecNumber>
    </recommendedName>
</protein>
<evidence type="ECO:0000256" key="12">
    <source>
        <dbReference type="SAM" id="MobiDB-lite"/>
    </source>
</evidence>
<organism evidence="17 18">
    <name type="scientific">Hoeflea phototrophica (strain DSM 17068 / NCIMB 14078 / DFL-43)</name>
    <dbReference type="NCBI Taxonomy" id="411684"/>
    <lineage>
        <taxon>Bacteria</taxon>
        <taxon>Pseudomonadati</taxon>
        <taxon>Pseudomonadota</taxon>
        <taxon>Alphaproteobacteria</taxon>
        <taxon>Hyphomicrobiales</taxon>
        <taxon>Rhizobiaceae</taxon>
        <taxon>Hoeflea</taxon>
    </lineage>
</organism>
<keyword evidence="18" id="KW-1185">Reference proteome</keyword>